<comment type="catalytic activity">
    <reaction evidence="2">
        <text>2 GTP = 3',3'-c-di-GMP + 2 diphosphate</text>
        <dbReference type="Rhea" id="RHEA:24898"/>
        <dbReference type="ChEBI" id="CHEBI:33019"/>
        <dbReference type="ChEBI" id="CHEBI:37565"/>
        <dbReference type="ChEBI" id="CHEBI:58805"/>
        <dbReference type="EC" id="2.7.7.65"/>
    </reaction>
</comment>
<dbReference type="Proteomes" id="UP001222030">
    <property type="component" value="Unassembled WGS sequence"/>
</dbReference>
<dbReference type="EMBL" id="JAQQLE010000002">
    <property type="protein sequence ID" value="MDC7713215.1"/>
    <property type="molecule type" value="Genomic_DNA"/>
</dbReference>
<sequence length="409" mass="43576">MASLDTPTLLTAIALVYGIGGVMVYAGRDRLTGRGIEAFWLGGSLLMAILMLYFAFLPSPQAAGSSAWLLPAALLTGLKNELLGQAVARLTEGRRAWWHGKAASATQAVLLLCGVLLLPQAASRQALFLLVSGWLFAGIARQLLQKRSKRGPAALLLGSASALFGLYLLASAAGAALAAAPPLLGCPTLLLLTLISAVMLQLGFIQVQRELQYRQLSKLAALDPLTGIFNRRTFFDLALRQYALHARQQRSLAVLMMDLDHFKRINDTYGHSKGDQALRAVADRIADEVRQGDIFARIGGEEFCLLLPDTDAAGARHVANKLCLALNGILLNPADPATQLTASIGVASGIPQPGASWNQLFDSADRRLYLAKSGGRNRVVDCDPAPLAPSNRPVPLCNTVGGKPRTTGR</sequence>
<feature type="transmembrane region" description="Helical" evidence="3">
    <location>
        <begin position="38"/>
        <end position="56"/>
    </location>
</feature>
<accession>A0ABT5IKX4</accession>
<dbReference type="PROSITE" id="PS50887">
    <property type="entry name" value="GGDEF"/>
    <property type="match status" value="1"/>
</dbReference>
<dbReference type="InterPro" id="IPR000160">
    <property type="entry name" value="GGDEF_dom"/>
</dbReference>
<feature type="transmembrane region" description="Helical" evidence="3">
    <location>
        <begin position="189"/>
        <end position="207"/>
    </location>
</feature>
<dbReference type="InterPro" id="IPR029787">
    <property type="entry name" value="Nucleotide_cyclase"/>
</dbReference>
<evidence type="ECO:0000256" key="2">
    <source>
        <dbReference type="ARBA" id="ARBA00034247"/>
    </source>
</evidence>
<keyword evidence="3" id="KW-1133">Transmembrane helix</keyword>
<dbReference type="NCBIfam" id="TIGR00254">
    <property type="entry name" value="GGDEF"/>
    <property type="match status" value="1"/>
</dbReference>
<dbReference type="Gene3D" id="3.30.70.270">
    <property type="match status" value="1"/>
</dbReference>
<dbReference type="PANTHER" id="PTHR45138">
    <property type="entry name" value="REGULATORY COMPONENTS OF SENSORY TRANSDUCTION SYSTEM"/>
    <property type="match status" value="1"/>
</dbReference>
<dbReference type="RefSeq" id="WP_272770873.1">
    <property type="nucleotide sequence ID" value="NZ_JAQQLE010000002.1"/>
</dbReference>
<evidence type="ECO:0000259" key="4">
    <source>
        <dbReference type="PROSITE" id="PS50887"/>
    </source>
</evidence>
<dbReference type="PANTHER" id="PTHR45138:SF9">
    <property type="entry name" value="DIGUANYLATE CYCLASE DGCM-RELATED"/>
    <property type="match status" value="1"/>
</dbReference>
<evidence type="ECO:0000256" key="3">
    <source>
        <dbReference type="SAM" id="Phobius"/>
    </source>
</evidence>
<protein>
    <recommendedName>
        <fullName evidence="1">diguanylate cyclase</fullName>
        <ecNumber evidence="1">2.7.7.65</ecNumber>
    </recommendedName>
</protein>
<evidence type="ECO:0000313" key="6">
    <source>
        <dbReference type="Proteomes" id="UP001222030"/>
    </source>
</evidence>
<feature type="transmembrane region" description="Helical" evidence="3">
    <location>
        <begin position="6"/>
        <end position="26"/>
    </location>
</feature>
<name>A0ABT5IKX4_9NEIS</name>
<keyword evidence="3" id="KW-0472">Membrane</keyword>
<feature type="domain" description="GGDEF" evidence="4">
    <location>
        <begin position="250"/>
        <end position="384"/>
    </location>
</feature>
<dbReference type="SMART" id="SM00267">
    <property type="entry name" value="GGDEF"/>
    <property type="match status" value="1"/>
</dbReference>
<keyword evidence="6" id="KW-1185">Reference proteome</keyword>
<dbReference type="SUPFAM" id="SSF55073">
    <property type="entry name" value="Nucleotide cyclase"/>
    <property type="match status" value="1"/>
</dbReference>
<dbReference type="InterPro" id="IPR050469">
    <property type="entry name" value="Diguanylate_Cyclase"/>
</dbReference>
<feature type="transmembrane region" description="Helical" evidence="3">
    <location>
        <begin position="156"/>
        <end position="177"/>
    </location>
</feature>
<reference evidence="5 6" key="1">
    <citation type="submission" date="2023-01" db="EMBL/GenBank/DDBJ databases">
        <title>Novel species of the genus Vogesella isolated from rivers.</title>
        <authorList>
            <person name="Lu H."/>
        </authorList>
    </citation>
    <scope>NUCLEOTIDE SEQUENCE [LARGE SCALE GENOMIC DNA]</scope>
    <source>
        <strain evidence="5 6">LYT5W</strain>
    </source>
</reference>
<gene>
    <name evidence="5" type="ORF">PQU96_03550</name>
</gene>
<evidence type="ECO:0000256" key="1">
    <source>
        <dbReference type="ARBA" id="ARBA00012528"/>
    </source>
</evidence>
<keyword evidence="3" id="KW-0812">Transmembrane</keyword>
<dbReference type="EC" id="2.7.7.65" evidence="1"/>
<dbReference type="Pfam" id="PF00990">
    <property type="entry name" value="GGDEF"/>
    <property type="match status" value="1"/>
</dbReference>
<dbReference type="CDD" id="cd01949">
    <property type="entry name" value="GGDEF"/>
    <property type="match status" value="1"/>
</dbReference>
<feature type="transmembrane region" description="Helical" evidence="3">
    <location>
        <begin position="126"/>
        <end position="144"/>
    </location>
</feature>
<organism evidence="5 6">
    <name type="scientific">Vogesella margarita</name>
    <dbReference type="NCBI Taxonomy" id="2984199"/>
    <lineage>
        <taxon>Bacteria</taxon>
        <taxon>Pseudomonadati</taxon>
        <taxon>Pseudomonadota</taxon>
        <taxon>Betaproteobacteria</taxon>
        <taxon>Neisseriales</taxon>
        <taxon>Chromobacteriaceae</taxon>
        <taxon>Vogesella</taxon>
    </lineage>
</organism>
<dbReference type="InterPro" id="IPR043128">
    <property type="entry name" value="Rev_trsase/Diguanyl_cyclase"/>
</dbReference>
<evidence type="ECO:0000313" key="5">
    <source>
        <dbReference type="EMBL" id="MDC7713215.1"/>
    </source>
</evidence>
<proteinExistence type="predicted"/>
<comment type="caution">
    <text evidence="5">The sequence shown here is derived from an EMBL/GenBank/DDBJ whole genome shotgun (WGS) entry which is preliminary data.</text>
</comment>